<evidence type="ECO:0000256" key="8">
    <source>
        <dbReference type="ARBA" id="ARBA00023136"/>
    </source>
</evidence>
<feature type="transmembrane region" description="Helical" evidence="11">
    <location>
        <begin position="371"/>
        <end position="393"/>
    </location>
</feature>
<dbReference type="Proteomes" id="UP000327493">
    <property type="component" value="Chromosome 13"/>
</dbReference>
<dbReference type="InterPro" id="IPR008504">
    <property type="entry name" value="Emc6"/>
</dbReference>
<evidence type="ECO:0000256" key="4">
    <source>
        <dbReference type="ARBA" id="ARBA00020827"/>
    </source>
</evidence>
<evidence type="ECO:0000256" key="7">
    <source>
        <dbReference type="ARBA" id="ARBA00022989"/>
    </source>
</evidence>
<comment type="caution">
    <text evidence="12">The sequence shown here is derived from an EMBL/GenBank/DDBJ whole genome shotgun (WGS) entry which is preliminary data.</text>
</comment>
<keyword evidence="7 11" id="KW-1133">Transmembrane helix</keyword>
<keyword evidence="6" id="KW-0256">Endoplasmic reticulum</keyword>
<gene>
    <name evidence="12" type="ORF">FQN60_000230</name>
</gene>
<feature type="region of interest" description="Disordered" evidence="10">
    <location>
        <begin position="492"/>
        <end position="547"/>
    </location>
</feature>
<dbReference type="InterPro" id="IPR029008">
    <property type="entry name" value="EMC6-like"/>
</dbReference>
<feature type="compositionally biased region" description="Basic and acidic residues" evidence="10">
    <location>
        <begin position="514"/>
        <end position="527"/>
    </location>
</feature>
<dbReference type="PANTHER" id="PTHR20994:SF0">
    <property type="entry name" value="ER MEMBRANE PROTEIN COMPLEX SUBUNIT 6"/>
    <property type="match status" value="1"/>
</dbReference>
<feature type="transmembrane region" description="Helical" evidence="11">
    <location>
        <begin position="405"/>
        <end position="429"/>
    </location>
</feature>
<name>A0A5J5CZ48_9PERO</name>
<dbReference type="AlphaFoldDB" id="A0A5J5CZ48"/>
<proteinExistence type="inferred from homology"/>
<dbReference type="GO" id="GO:0034975">
    <property type="term" value="P:protein folding in endoplasmic reticulum"/>
    <property type="evidence" value="ECO:0007669"/>
    <property type="project" value="TreeGrafter"/>
</dbReference>
<accession>A0A5J5CZ48</accession>
<protein>
    <recommendedName>
        <fullName evidence="4">ER membrane protein complex subunit 6</fullName>
    </recommendedName>
    <alternativeName>
        <fullName evidence="9">Transmembrane protein 93</fullName>
    </alternativeName>
</protein>
<evidence type="ECO:0000256" key="5">
    <source>
        <dbReference type="ARBA" id="ARBA00022692"/>
    </source>
</evidence>
<keyword evidence="5 11" id="KW-0812">Transmembrane</keyword>
<keyword evidence="13" id="KW-1185">Reference proteome</keyword>
<comment type="similarity">
    <text evidence="2">Belongs to the EMC6 family.</text>
</comment>
<comment type="subunit">
    <text evidence="3">Component of the ER membrane protein complex (EMC).</text>
</comment>
<comment type="subcellular location">
    <subcellularLocation>
        <location evidence="1">Endoplasmic reticulum membrane</location>
        <topology evidence="1">Multi-pass membrane protein</topology>
    </subcellularLocation>
</comment>
<evidence type="ECO:0000256" key="2">
    <source>
        <dbReference type="ARBA" id="ARBA00009436"/>
    </source>
</evidence>
<evidence type="ECO:0000313" key="13">
    <source>
        <dbReference type="Proteomes" id="UP000327493"/>
    </source>
</evidence>
<evidence type="ECO:0000256" key="10">
    <source>
        <dbReference type="SAM" id="MobiDB-lite"/>
    </source>
</evidence>
<dbReference type="Pfam" id="PF07019">
    <property type="entry name" value="EMC6"/>
    <property type="match status" value="1"/>
</dbReference>
<sequence>MGALGSSWPKPRAEATPPFFGAFCRIFSSSVLSSVSREKPNISDFSIFSSCSSGLHRHPARKVTEDHGHADSRVRVLSVNHRQRKRLLHLLPQHLVAGDGAPTAHNPLDPRPLQTFSGHHGRDVVQDSATQCPGQMTQREIGRGDVGHLTQAERVVPLSQDGSEHLHKSGQYIPSVERSRHRQVRVLKVGEVGDGGGRLRRLWRFEVSRHGVGVDRALEVSQGGPYWRTSRDAMPVGALHADLCLMYQKIVAQPNPVATLTCESGFGSEDRKSLLQRPSCQNKTPCICPDSPMRMTRCSLSLGSRPRHRFRVSMIRPRSRAKMTGVVAKREGPQFISEVAVRGNAGVLDYCRTSVSALSGATAGILGLTGLYGFIFYFLASFLLSLLLILKAGRRWNKCFKSRRLLFTGGLVGGLFTYVLFWTFLYGMLAASFSAAGFLDLLSRCPVLPSLALVGHVLEVIPSPADQISEAEDGAVQVVLFVVGASFQEMVSSSQSTPPPKKNKVNVAPQCDPQDDRPVVEERHEEAPPACHSSRTVDPSETAAPGSQLIYTPAPLVIKRANPMREGLIRFLCRPPGDPPSSRAENSVYLSRIWNVVMTQSVGEHGAHDGKVLGIGHPPLAHVPEDFSGCRGLQRVFGVEAHVGIDASGEDTEGSPEDKPCGGQKHEHRQSPHNAGAQLLYGPLVPDKMVQNHTVLNR</sequence>
<evidence type="ECO:0000256" key="9">
    <source>
        <dbReference type="ARBA" id="ARBA00031072"/>
    </source>
</evidence>
<feature type="region of interest" description="Disordered" evidence="10">
    <location>
        <begin position="646"/>
        <end position="680"/>
    </location>
</feature>
<evidence type="ECO:0000313" key="12">
    <source>
        <dbReference type="EMBL" id="KAA8586394.1"/>
    </source>
</evidence>
<dbReference type="EMBL" id="VOFY01000013">
    <property type="protein sequence ID" value="KAA8586394.1"/>
    <property type="molecule type" value="Genomic_DNA"/>
</dbReference>
<dbReference type="GO" id="GO:0072546">
    <property type="term" value="C:EMC complex"/>
    <property type="evidence" value="ECO:0007669"/>
    <property type="project" value="InterPro"/>
</dbReference>
<reference evidence="12 13" key="1">
    <citation type="submission" date="2019-08" db="EMBL/GenBank/DDBJ databases">
        <title>A chromosome-level genome assembly, high-density linkage maps, and genome scans reveal the genomic architecture of hybrid incompatibilities underlying speciation via character displacement in darters (Percidae: Etheostominae).</title>
        <authorList>
            <person name="Moran R.L."/>
            <person name="Catchen J.M."/>
            <person name="Fuller R.C."/>
        </authorList>
    </citation>
    <scope>NUCLEOTIDE SEQUENCE [LARGE SCALE GENOMIC DNA]</scope>
    <source>
        <strain evidence="12">EspeVRDwgs_2016</strain>
        <tissue evidence="12">Muscle</tissue>
    </source>
</reference>
<evidence type="ECO:0000256" key="11">
    <source>
        <dbReference type="SAM" id="Phobius"/>
    </source>
</evidence>
<dbReference type="GO" id="GO:0000045">
    <property type="term" value="P:autophagosome assembly"/>
    <property type="evidence" value="ECO:0007669"/>
    <property type="project" value="TreeGrafter"/>
</dbReference>
<evidence type="ECO:0000256" key="3">
    <source>
        <dbReference type="ARBA" id="ARBA00011276"/>
    </source>
</evidence>
<evidence type="ECO:0000256" key="1">
    <source>
        <dbReference type="ARBA" id="ARBA00004477"/>
    </source>
</evidence>
<organism evidence="12 13">
    <name type="scientific">Etheostoma spectabile</name>
    <name type="common">orangethroat darter</name>
    <dbReference type="NCBI Taxonomy" id="54343"/>
    <lineage>
        <taxon>Eukaryota</taxon>
        <taxon>Metazoa</taxon>
        <taxon>Chordata</taxon>
        <taxon>Craniata</taxon>
        <taxon>Vertebrata</taxon>
        <taxon>Euteleostomi</taxon>
        <taxon>Actinopterygii</taxon>
        <taxon>Neopterygii</taxon>
        <taxon>Teleostei</taxon>
        <taxon>Neoteleostei</taxon>
        <taxon>Acanthomorphata</taxon>
        <taxon>Eupercaria</taxon>
        <taxon>Perciformes</taxon>
        <taxon>Percoidei</taxon>
        <taxon>Percidae</taxon>
        <taxon>Etheostomatinae</taxon>
        <taxon>Etheostoma</taxon>
    </lineage>
</organism>
<keyword evidence="8 11" id="KW-0472">Membrane</keyword>
<evidence type="ECO:0000256" key="6">
    <source>
        <dbReference type="ARBA" id="ARBA00022824"/>
    </source>
</evidence>
<dbReference type="PANTHER" id="PTHR20994">
    <property type="entry name" value="ER MEMBRANE PROTEIN COMPLEX SUBUNIT 6"/>
    <property type="match status" value="1"/>
</dbReference>